<dbReference type="EMBL" id="MBLM01000108">
    <property type="protein sequence ID" value="OHV38639.1"/>
    <property type="molecule type" value="Genomic_DNA"/>
</dbReference>
<dbReference type="RefSeq" id="WP_071083677.1">
    <property type="nucleotide sequence ID" value="NZ_MBLM01000108.1"/>
</dbReference>
<sequence>MTAGDLWTTADIARRLSISVERARRLCARDGFPRPIQSEPHFDRWRAHDIEAWLLEGDTDPSR</sequence>
<evidence type="ECO:0000313" key="1">
    <source>
        <dbReference type="EMBL" id="OHV38639.1"/>
    </source>
</evidence>
<proteinExistence type="predicted"/>
<dbReference type="Proteomes" id="UP000179627">
    <property type="component" value="Unassembled WGS sequence"/>
</dbReference>
<evidence type="ECO:0008006" key="3">
    <source>
        <dbReference type="Google" id="ProtNLM"/>
    </source>
</evidence>
<keyword evidence="2" id="KW-1185">Reference proteome</keyword>
<dbReference type="OrthoDB" id="3391654at2"/>
<organism evidence="1 2">
    <name type="scientific">Parafrankia colletiae</name>
    <dbReference type="NCBI Taxonomy" id="573497"/>
    <lineage>
        <taxon>Bacteria</taxon>
        <taxon>Bacillati</taxon>
        <taxon>Actinomycetota</taxon>
        <taxon>Actinomycetes</taxon>
        <taxon>Frankiales</taxon>
        <taxon>Frankiaceae</taxon>
        <taxon>Parafrankia</taxon>
    </lineage>
</organism>
<reference evidence="2" key="1">
    <citation type="submission" date="2016-07" db="EMBL/GenBank/DDBJ databases">
        <title>Sequence Frankia sp. strain CcI1.17.</title>
        <authorList>
            <person name="Ghodhbane-Gtari F."/>
            <person name="Swanson E."/>
            <person name="Gueddou A."/>
            <person name="Morris K."/>
            <person name="Hezbri K."/>
            <person name="Ktari A."/>
            <person name="Nouioui I."/>
            <person name="Abebe-Akele F."/>
            <person name="Simpson S."/>
            <person name="Thomas K."/>
            <person name="Gtari M."/>
            <person name="Tisa L.S."/>
            <person name="Hurst S."/>
        </authorList>
    </citation>
    <scope>NUCLEOTIDE SEQUENCE [LARGE SCALE GENOMIC DNA]</scope>
    <source>
        <strain evidence="2">Cc1.17</strain>
    </source>
</reference>
<accession>A0A1S1QYN4</accession>
<protein>
    <recommendedName>
        <fullName evidence="3">Helix-turn-helix domain-containing protein</fullName>
    </recommendedName>
</protein>
<name>A0A1S1QYN4_9ACTN</name>
<dbReference type="AlphaFoldDB" id="A0A1S1QYN4"/>
<gene>
    <name evidence="1" type="ORF">CC117_02505</name>
</gene>
<evidence type="ECO:0000313" key="2">
    <source>
        <dbReference type="Proteomes" id="UP000179627"/>
    </source>
</evidence>
<comment type="caution">
    <text evidence="1">The sequence shown here is derived from an EMBL/GenBank/DDBJ whole genome shotgun (WGS) entry which is preliminary data.</text>
</comment>